<gene>
    <name evidence="1" type="ORF">DI53_2495</name>
</gene>
<name>A0A0B8T033_9SPHI</name>
<proteinExistence type="predicted"/>
<protein>
    <submittedName>
        <fullName evidence="1">Uncharacterized protein</fullName>
    </submittedName>
</protein>
<evidence type="ECO:0000313" key="1">
    <source>
        <dbReference type="EMBL" id="KGE13702.1"/>
    </source>
</evidence>
<dbReference type="STRING" id="1229276.DI53_2495"/>
<dbReference type="Proteomes" id="UP000031802">
    <property type="component" value="Unassembled WGS sequence"/>
</dbReference>
<reference evidence="2" key="1">
    <citation type="submission" date="2014-04" db="EMBL/GenBank/DDBJ databases">
        <title>Whole-Genome optical mapping and complete genome sequence of Sphingobacterium deserti sp. nov., a new spaces isolated from desert in the west of China.</title>
        <authorList>
            <person name="Teng C."/>
            <person name="Zhou Z."/>
            <person name="Li X."/>
            <person name="Chen M."/>
            <person name="Lin M."/>
            <person name="Wang L."/>
            <person name="Su S."/>
            <person name="Zhang C."/>
            <person name="Zhang W."/>
        </authorList>
    </citation>
    <scope>NUCLEOTIDE SEQUENCE [LARGE SCALE GENOMIC DNA]</scope>
    <source>
        <strain evidence="2">ACCC05744</strain>
    </source>
</reference>
<keyword evidence="2" id="KW-1185">Reference proteome</keyword>
<comment type="caution">
    <text evidence="1">The sequence shown here is derived from an EMBL/GenBank/DDBJ whole genome shotgun (WGS) entry which is preliminary data.</text>
</comment>
<reference evidence="1 2" key="2">
    <citation type="journal article" date="2015" name="PLoS ONE">
        <title>Whole-Genome Optical Mapping and Finished Genome Sequence of Sphingobacterium deserti sp. nov., a New Species Isolated from the Western Desert of China.</title>
        <authorList>
            <person name="Teng C."/>
            <person name="Zhou Z."/>
            <person name="Molnar I."/>
            <person name="Li X."/>
            <person name="Tang R."/>
            <person name="Chen M."/>
            <person name="Wang L."/>
            <person name="Su S."/>
            <person name="Zhang W."/>
            <person name="Lin M."/>
        </authorList>
    </citation>
    <scope>NUCLEOTIDE SEQUENCE [LARGE SCALE GENOMIC DNA]</scope>
    <source>
        <strain evidence="2">ACCC05744</strain>
    </source>
</reference>
<sequence>MEYTPIFEDLIRKIYSKLYEQKSIDKTNINRSLHKMIERVANARELLVKGIINEEDYLSVKTDCENRIDILGTQLNDVYKLDVQQKQSLKKLTKCFLKSALIFLGTDNSIELKVASLFLNKDFVYSNADFTSHLKDEVRIVYVSQYSNTKENFEEAEVIKNISKEQQEIISNIIEIELIKGNKISTQNATKVLSFLLKLAEICISIKIKIG</sequence>
<dbReference type="eggNOG" id="ENOG5033PY6">
    <property type="taxonomic scope" value="Bacteria"/>
</dbReference>
<evidence type="ECO:0000313" key="2">
    <source>
        <dbReference type="Proteomes" id="UP000031802"/>
    </source>
</evidence>
<dbReference type="AlphaFoldDB" id="A0A0B8T033"/>
<accession>A0A0B8T033</accession>
<dbReference type="EMBL" id="JJMU01000043">
    <property type="protein sequence ID" value="KGE13702.1"/>
    <property type="molecule type" value="Genomic_DNA"/>
</dbReference>
<organism evidence="1 2">
    <name type="scientific">Sphingobacterium deserti</name>
    <dbReference type="NCBI Taxonomy" id="1229276"/>
    <lineage>
        <taxon>Bacteria</taxon>
        <taxon>Pseudomonadati</taxon>
        <taxon>Bacteroidota</taxon>
        <taxon>Sphingobacteriia</taxon>
        <taxon>Sphingobacteriales</taxon>
        <taxon>Sphingobacteriaceae</taxon>
        <taxon>Sphingobacterium</taxon>
    </lineage>
</organism>
<dbReference type="PATRIC" id="fig|1229276.3.peg.2567"/>